<dbReference type="InterPro" id="IPR036291">
    <property type="entry name" value="NAD(P)-bd_dom_sf"/>
</dbReference>
<reference evidence="4 5" key="1">
    <citation type="journal article" date="2023" name="Res Sq">
        <title>Genomic and morphological characterization of Knufia obscura isolated from the Mars 2020 spacecraft assembly facility.</title>
        <authorList>
            <person name="Chander A.M."/>
            <person name="Teixeira M.M."/>
            <person name="Singh N.K."/>
            <person name="Williams M.P."/>
            <person name="Parker C.W."/>
            <person name="Leo P."/>
            <person name="Stajich J.E."/>
            <person name="Torok T."/>
            <person name="Tighe S."/>
            <person name="Mason C.E."/>
            <person name="Venkateswaran K."/>
        </authorList>
    </citation>
    <scope>NUCLEOTIDE SEQUENCE [LARGE SCALE GENOMIC DNA]</scope>
    <source>
        <strain evidence="4 5">CCFEE 5817</strain>
    </source>
</reference>
<protein>
    <recommendedName>
        <fullName evidence="6">Protochlorophyllide reductase</fullName>
    </recommendedName>
</protein>
<dbReference type="PRINTS" id="PR00081">
    <property type="entry name" value="GDHRDH"/>
</dbReference>
<dbReference type="PANTHER" id="PTHR24320">
    <property type="entry name" value="RETINOL DEHYDROGENASE"/>
    <property type="match status" value="1"/>
</dbReference>
<dbReference type="SUPFAM" id="SSF51735">
    <property type="entry name" value="NAD(P)-binding Rossmann-fold domains"/>
    <property type="match status" value="1"/>
</dbReference>
<dbReference type="RefSeq" id="XP_064730631.1">
    <property type="nucleotide sequence ID" value="XM_064873527.1"/>
</dbReference>
<evidence type="ECO:0000256" key="1">
    <source>
        <dbReference type="ARBA" id="ARBA00006484"/>
    </source>
</evidence>
<comment type="caution">
    <text evidence="4">The sequence shown here is derived from an EMBL/GenBank/DDBJ whole genome shotgun (WGS) entry which is preliminary data.</text>
</comment>
<keyword evidence="3" id="KW-0560">Oxidoreductase</keyword>
<keyword evidence="5" id="KW-1185">Reference proteome</keyword>
<evidence type="ECO:0000313" key="4">
    <source>
        <dbReference type="EMBL" id="KAK5942541.1"/>
    </source>
</evidence>
<keyword evidence="2" id="KW-0521">NADP</keyword>
<name>A0ABR0RPM4_9EURO</name>
<gene>
    <name evidence="4" type="ORF">PMZ80_005106</name>
</gene>
<dbReference type="Pfam" id="PF00106">
    <property type="entry name" value="adh_short"/>
    <property type="match status" value="1"/>
</dbReference>
<dbReference type="EMBL" id="JAVHJV010000005">
    <property type="protein sequence ID" value="KAK5942541.1"/>
    <property type="molecule type" value="Genomic_DNA"/>
</dbReference>
<dbReference type="Proteomes" id="UP001334248">
    <property type="component" value="Unassembled WGS sequence"/>
</dbReference>
<proteinExistence type="inferred from homology"/>
<comment type="similarity">
    <text evidence="1">Belongs to the short-chain dehydrogenases/reductases (SDR) family.</text>
</comment>
<evidence type="ECO:0000313" key="5">
    <source>
        <dbReference type="Proteomes" id="UP001334248"/>
    </source>
</evidence>
<evidence type="ECO:0000256" key="2">
    <source>
        <dbReference type="ARBA" id="ARBA00022857"/>
    </source>
</evidence>
<organism evidence="4 5">
    <name type="scientific">Knufia obscura</name>
    <dbReference type="NCBI Taxonomy" id="1635080"/>
    <lineage>
        <taxon>Eukaryota</taxon>
        <taxon>Fungi</taxon>
        <taxon>Dikarya</taxon>
        <taxon>Ascomycota</taxon>
        <taxon>Pezizomycotina</taxon>
        <taxon>Eurotiomycetes</taxon>
        <taxon>Chaetothyriomycetidae</taxon>
        <taxon>Chaetothyriales</taxon>
        <taxon>Trichomeriaceae</taxon>
        <taxon>Knufia</taxon>
    </lineage>
</organism>
<sequence length="345" mass="38141">MAAFTSTILITGGTTGLGYHTTLLLAQQFPSAKIIIASRTDKDNAADTLNKLVQKQQKSSKTSSFAQIEYLPLDLGSTSNIRTFVQNYASRSYPPITALLLNAGLQYHSGDDLRLTPDGVESTFGINHVGHALLFFLLKPHLAPNARIVITSSGTHDPEQKTTVPDAVYESAELLAHPTDKDGYAKKSKGLQRYASSKLANVLFTYALDRRLSTARETKNSSTTSWTVCTMMDPGLMPGTNLGRDFGPVVVWLFTHVAVHLVWLMRLLVGSQNVHLPQESAANLARLAGMRGEEAQRSAGKYFEGRTARNSSVVSMDEKKQEDLWRWTVEFLARDEEEKRAFETF</sequence>
<dbReference type="GeneID" id="89998555"/>
<evidence type="ECO:0000256" key="3">
    <source>
        <dbReference type="ARBA" id="ARBA00023002"/>
    </source>
</evidence>
<dbReference type="PANTHER" id="PTHR24320:SF152">
    <property type="entry name" value="SHORT-CHAIN DEHYDROGENASE_REDUCTASE FAMILY PROTEIN"/>
    <property type="match status" value="1"/>
</dbReference>
<accession>A0ABR0RPM4</accession>
<dbReference type="Gene3D" id="3.40.50.720">
    <property type="entry name" value="NAD(P)-binding Rossmann-like Domain"/>
    <property type="match status" value="1"/>
</dbReference>
<evidence type="ECO:0008006" key="6">
    <source>
        <dbReference type="Google" id="ProtNLM"/>
    </source>
</evidence>
<dbReference type="InterPro" id="IPR002347">
    <property type="entry name" value="SDR_fam"/>
</dbReference>